<protein>
    <submittedName>
        <fullName evidence="1">Uncharacterized protein</fullName>
    </submittedName>
</protein>
<evidence type="ECO:0000313" key="2">
    <source>
        <dbReference type="Proteomes" id="UP000814128"/>
    </source>
</evidence>
<dbReference type="Proteomes" id="UP000814128">
    <property type="component" value="Unassembled WGS sequence"/>
</dbReference>
<evidence type="ECO:0000313" key="1">
    <source>
        <dbReference type="EMBL" id="KAI0033740.1"/>
    </source>
</evidence>
<name>A0ACB8QQ88_9AGAM</name>
<sequence length="271" mass="31932">MVSCELCVRYFGSSKDFASFNGLEQHWIQSSRHHYCQYCQYHLDTVEDLAKHARNGHAWCAAHRRVFVNDRELHEHYRRQHHFELVRHHSDDHYYCEDCDTFFQSQSNLKEHLNSSRHRVATIPCPSARCGRFFIKFSDLVQHVEAGTCPSGIEPETLDEEVIYRDKDHIITNPERWATERSWNGSAYECTLCTRDFRTLRSLNQHLQSSAHTDQIYRCWNRSCGSVYAALSSLVQHIESDRCGVRRFKKVKNALDEIKRAIQYLTRTLSC</sequence>
<accession>A0ACB8QQ88</accession>
<reference evidence="1" key="1">
    <citation type="submission" date="2021-02" db="EMBL/GenBank/DDBJ databases">
        <authorList>
            <consortium name="DOE Joint Genome Institute"/>
            <person name="Ahrendt S."/>
            <person name="Looney B.P."/>
            <person name="Miyauchi S."/>
            <person name="Morin E."/>
            <person name="Drula E."/>
            <person name="Courty P.E."/>
            <person name="Chicoki N."/>
            <person name="Fauchery L."/>
            <person name="Kohler A."/>
            <person name="Kuo A."/>
            <person name="Labutti K."/>
            <person name="Pangilinan J."/>
            <person name="Lipzen A."/>
            <person name="Riley R."/>
            <person name="Andreopoulos W."/>
            <person name="He G."/>
            <person name="Johnson J."/>
            <person name="Barry K.W."/>
            <person name="Grigoriev I.V."/>
            <person name="Nagy L."/>
            <person name="Hibbett D."/>
            <person name="Henrissat B."/>
            <person name="Matheny P.B."/>
            <person name="Labbe J."/>
            <person name="Martin F."/>
        </authorList>
    </citation>
    <scope>NUCLEOTIDE SEQUENCE</scope>
    <source>
        <strain evidence="1">EC-137</strain>
    </source>
</reference>
<dbReference type="EMBL" id="MU273513">
    <property type="protein sequence ID" value="KAI0033740.1"/>
    <property type="molecule type" value="Genomic_DNA"/>
</dbReference>
<keyword evidence="2" id="KW-1185">Reference proteome</keyword>
<gene>
    <name evidence="1" type="ORF">K488DRAFT_77732</name>
</gene>
<comment type="caution">
    <text evidence="1">The sequence shown here is derived from an EMBL/GenBank/DDBJ whole genome shotgun (WGS) entry which is preliminary data.</text>
</comment>
<proteinExistence type="predicted"/>
<reference evidence="1" key="2">
    <citation type="journal article" date="2022" name="New Phytol.">
        <title>Evolutionary transition to the ectomycorrhizal habit in the genomes of a hyperdiverse lineage of mushroom-forming fungi.</title>
        <authorList>
            <person name="Looney B."/>
            <person name="Miyauchi S."/>
            <person name="Morin E."/>
            <person name="Drula E."/>
            <person name="Courty P.E."/>
            <person name="Kohler A."/>
            <person name="Kuo A."/>
            <person name="LaButti K."/>
            <person name="Pangilinan J."/>
            <person name="Lipzen A."/>
            <person name="Riley R."/>
            <person name="Andreopoulos W."/>
            <person name="He G."/>
            <person name="Johnson J."/>
            <person name="Nolan M."/>
            <person name="Tritt A."/>
            <person name="Barry K.W."/>
            <person name="Grigoriev I.V."/>
            <person name="Nagy L.G."/>
            <person name="Hibbett D."/>
            <person name="Henrissat B."/>
            <person name="Matheny P.B."/>
            <person name="Labbe J."/>
            <person name="Martin F.M."/>
        </authorList>
    </citation>
    <scope>NUCLEOTIDE SEQUENCE</scope>
    <source>
        <strain evidence="1">EC-137</strain>
    </source>
</reference>
<organism evidence="1 2">
    <name type="scientific">Vararia minispora EC-137</name>
    <dbReference type="NCBI Taxonomy" id="1314806"/>
    <lineage>
        <taxon>Eukaryota</taxon>
        <taxon>Fungi</taxon>
        <taxon>Dikarya</taxon>
        <taxon>Basidiomycota</taxon>
        <taxon>Agaricomycotina</taxon>
        <taxon>Agaricomycetes</taxon>
        <taxon>Russulales</taxon>
        <taxon>Lachnocladiaceae</taxon>
        <taxon>Vararia</taxon>
    </lineage>
</organism>